<dbReference type="Pfam" id="PF00443">
    <property type="entry name" value="UCH"/>
    <property type="match status" value="1"/>
</dbReference>
<evidence type="ECO:0000313" key="3">
    <source>
        <dbReference type="EMBL" id="CAJ1395528.1"/>
    </source>
</evidence>
<dbReference type="InterPro" id="IPR050164">
    <property type="entry name" value="Peptidase_C19"/>
</dbReference>
<dbReference type="GO" id="GO:0004843">
    <property type="term" value="F:cysteine-type deubiquitinase activity"/>
    <property type="evidence" value="ECO:0007669"/>
    <property type="project" value="InterPro"/>
</dbReference>
<dbReference type="GO" id="GO:0016579">
    <property type="term" value="P:protein deubiquitination"/>
    <property type="evidence" value="ECO:0007669"/>
    <property type="project" value="InterPro"/>
</dbReference>
<dbReference type="EMBL" id="CAUJNA010003190">
    <property type="protein sequence ID" value="CAJ1395528.1"/>
    <property type="molecule type" value="Genomic_DNA"/>
</dbReference>
<dbReference type="InterPro" id="IPR018200">
    <property type="entry name" value="USP_CS"/>
</dbReference>
<dbReference type="GO" id="GO:0005829">
    <property type="term" value="C:cytosol"/>
    <property type="evidence" value="ECO:0007669"/>
    <property type="project" value="TreeGrafter"/>
</dbReference>
<name>A0AA36NAS6_9DINO</name>
<sequence>MGVMAEGAALRAEVRRILGEQTPEDLLKVLSSKELEELLTDAHAKAGAIPGSCEALEELLTKERPKGLTNLGNTCYLASVLQCLSQTHTFAEELGECQSMLSGIGQALHKVLGDLRAARQSSVEEVLGKLAERYTWYQGKSQQDAHEFLRTLLGALGEKEKDSLHPIRSFQGYTCEAVLCWSCRQISLRQEMFLDLSLDIHDMEHDEPGPLGLHGWIMKPRCARNAVDVEEPVEIEPEPDAEAKDEFGDAVIEVQLERAPGRRVALGFEWADEPQHDRNVLRRVLPGTMADQWNKRQGGRLVPGLLLLSVNGEEDRDEIMQVLKDEQKLLFRFLPEEIMNAQRGKGAACAANGFQVELAKDSTSKAWGFQLSSEGGALVVSQILPDSVLDAWNLRCRSTGRQGLIVHAGDRVLSVNGKTDDAEMSKALSNPARRKNLVVLEPGDRQSAPVRDKQDLEDDATFDIELHPLGTAWGFQLEEPHETGAKVKGIDGGSPLALWNTTCLSRGDEHLCVEAGDVLLDSADVPMAGSRTFKLRRAKERQASLGALRAAAVTKSLPSLPEERRLALVQAASECTAALAEPLAEIFSARTESLRLVTLADCVRHLGSVEALEEDFLPIYKCPQ</sequence>
<dbReference type="SUPFAM" id="SSF50156">
    <property type="entry name" value="PDZ domain-like"/>
    <property type="match status" value="1"/>
</dbReference>
<dbReference type="SUPFAM" id="SSF54001">
    <property type="entry name" value="Cysteine proteinases"/>
    <property type="match status" value="1"/>
</dbReference>
<keyword evidence="4" id="KW-1185">Reference proteome</keyword>
<dbReference type="AlphaFoldDB" id="A0AA36NAS6"/>
<evidence type="ECO:0000313" key="4">
    <source>
        <dbReference type="Proteomes" id="UP001178507"/>
    </source>
</evidence>
<reference evidence="3" key="1">
    <citation type="submission" date="2023-08" db="EMBL/GenBank/DDBJ databases">
        <authorList>
            <person name="Chen Y."/>
            <person name="Shah S."/>
            <person name="Dougan E. K."/>
            <person name="Thang M."/>
            <person name="Chan C."/>
        </authorList>
    </citation>
    <scope>NUCLEOTIDE SEQUENCE</scope>
</reference>
<dbReference type="InterPro" id="IPR001394">
    <property type="entry name" value="Peptidase_C19_UCH"/>
</dbReference>
<feature type="domain" description="PDZ" evidence="1">
    <location>
        <begin position="355"/>
        <end position="443"/>
    </location>
</feature>
<dbReference type="InterPro" id="IPR038765">
    <property type="entry name" value="Papain-like_cys_pep_sf"/>
</dbReference>
<evidence type="ECO:0000259" key="1">
    <source>
        <dbReference type="PROSITE" id="PS50106"/>
    </source>
</evidence>
<comment type="caution">
    <text evidence="3">The sequence shown here is derived from an EMBL/GenBank/DDBJ whole genome shotgun (WGS) entry which is preliminary data.</text>
</comment>
<feature type="domain" description="PDZ" evidence="1">
    <location>
        <begin position="253"/>
        <end position="325"/>
    </location>
</feature>
<dbReference type="Gene3D" id="2.30.42.10">
    <property type="match status" value="1"/>
</dbReference>
<dbReference type="InterPro" id="IPR001478">
    <property type="entry name" value="PDZ"/>
</dbReference>
<evidence type="ECO:0008006" key="5">
    <source>
        <dbReference type="Google" id="ProtNLM"/>
    </source>
</evidence>
<dbReference type="PROSITE" id="PS50106">
    <property type="entry name" value="PDZ"/>
    <property type="match status" value="2"/>
</dbReference>
<feature type="domain" description="USP" evidence="2">
    <location>
        <begin position="66"/>
        <end position="624"/>
    </location>
</feature>
<proteinExistence type="predicted"/>
<dbReference type="PANTHER" id="PTHR24006">
    <property type="entry name" value="UBIQUITIN CARBOXYL-TERMINAL HYDROLASE"/>
    <property type="match status" value="1"/>
</dbReference>
<organism evidence="3 4">
    <name type="scientific">Effrenium voratum</name>
    <dbReference type="NCBI Taxonomy" id="2562239"/>
    <lineage>
        <taxon>Eukaryota</taxon>
        <taxon>Sar</taxon>
        <taxon>Alveolata</taxon>
        <taxon>Dinophyceae</taxon>
        <taxon>Suessiales</taxon>
        <taxon>Symbiodiniaceae</taxon>
        <taxon>Effrenium</taxon>
    </lineage>
</organism>
<dbReference type="PROSITE" id="PS00972">
    <property type="entry name" value="USP_1"/>
    <property type="match status" value="1"/>
</dbReference>
<accession>A0AA36NAS6</accession>
<evidence type="ECO:0000259" key="2">
    <source>
        <dbReference type="PROSITE" id="PS50235"/>
    </source>
</evidence>
<dbReference type="InterPro" id="IPR028889">
    <property type="entry name" value="USP"/>
</dbReference>
<dbReference type="InterPro" id="IPR036034">
    <property type="entry name" value="PDZ_sf"/>
</dbReference>
<gene>
    <name evidence="3" type="ORF">EVOR1521_LOCUS19948</name>
</gene>
<dbReference type="Proteomes" id="UP001178507">
    <property type="component" value="Unassembled WGS sequence"/>
</dbReference>
<dbReference type="PROSITE" id="PS50235">
    <property type="entry name" value="USP_3"/>
    <property type="match status" value="1"/>
</dbReference>
<dbReference type="GO" id="GO:0005634">
    <property type="term" value="C:nucleus"/>
    <property type="evidence" value="ECO:0007669"/>
    <property type="project" value="TreeGrafter"/>
</dbReference>
<dbReference type="Gene3D" id="3.90.70.10">
    <property type="entry name" value="Cysteine proteinases"/>
    <property type="match status" value="1"/>
</dbReference>
<protein>
    <recommendedName>
        <fullName evidence="5">Ubiquitin carboxyl-terminal hydrolase</fullName>
    </recommendedName>
</protein>